<dbReference type="OrthoDB" id="14187at2759"/>
<evidence type="ECO:0000313" key="3">
    <source>
        <dbReference type="EMBL" id="MPC62274.1"/>
    </source>
</evidence>
<evidence type="ECO:0000256" key="2">
    <source>
        <dbReference type="SAM" id="MobiDB-lite"/>
    </source>
</evidence>
<dbReference type="GO" id="GO:0005858">
    <property type="term" value="C:axonemal dynein complex"/>
    <property type="evidence" value="ECO:0007669"/>
    <property type="project" value="TreeGrafter"/>
</dbReference>
<gene>
    <name evidence="3" type="primary">Dhc64C_2</name>
    <name evidence="3" type="ORF">E2C01_056357</name>
</gene>
<dbReference type="Proteomes" id="UP000324222">
    <property type="component" value="Unassembled WGS sequence"/>
</dbReference>
<dbReference type="EMBL" id="VSRR010019482">
    <property type="protein sequence ID" value="MPC62274.1"/>
    <property type="molecule type" value="Genomic_DNA"/>
</dbReference>
<accession>A0A5B7H0B4</accession>
<dbReference type="InterPro" id="IPR026983">
    <property type="entry name" value="DHC"/>
</dbReference>
<dbReference type="GO" id="GO:0007018">
    <property type="term" value="P:microtubule-based movement"/>
    <property type="evidence" value="ECO:0007669"/>
    <property type="project" value="InterPro"/>
</dbReference>
<sequence>MKCSSGDGGSGGLETVVAVAEVEAVAKHLQRLSQVLLEEEDQPSPELVAAMKSPAVLEVIRKFVADPQTKSILIQRSTTKEETEEGAEVEEDKEVVYHISSGVFFTSTKMSSLLCLKRGGVVEADKPVSAQIRSWSLSEGSPYETLHDYVANAFAPYFKAYVKETGKIERDGDKMAPSVEKKIAELEMGLLHLQQNIDIPDISLPIHPTVAQSDSNMKAAEGGDLTGFPRLRRRQAS</sequence>
<dbReference type="AlphaFoldDB" id="A0A5B7H0B4"/>
<protein>
    <submittedName>
        <fullName evidence="3">Dynein heavy chain, cytoplasmic</fullName>
    </submittedName>
</protein>
<dbReference type="PANTHER" id="PTHR46532">
    <property type="entry name" value="MALE FERTILITY FACTOR KL5"/>
    <property type="match status" value="1"/>
</dbReference>
<dbReference type="GO" id="GO:0051959">
    <property type="term" value="F:dynein light intermediate chain binding"/>
    <property type="evidence" value="ECO:0007669"/>
    <property type="project" value="InterPro"/>
</dbReference>
<reference evidence="3 4" key="1">
    <citation type="submission" date="2019-05" db="EMBL/GenBank/DDBJ databases">
        <title>Another draft genome of Portunus trituberculatus and its Hox gene families provides insights of decapod evolution.</title>
        <authorList>
            <person name="Jeong J.-H."/>
            <person name="Song I."/>
            <person name="Kim S."/>
            <person name="Choi T."/>
            <person name="Kim D."/>
            <person name="Ryu S."/>
            <person name="Kim W."/>
        </authorList>
    </citation>
    <scope>NUCLEOTIDE SEQUENCE [LARGE SCALE GENOMIC DNA]</scope>
    <source>
        <tissue evidence="3">Muscle</tissue>
    </source>
</reference>
<keyword evidence="4" id="KW-1185">Reference proteome</keyword>
<comment type="similarity">
    <text evidence="1">Belongs to the dynein heavy chain family.</text>
</comment>
<comment type="caution">
    <text evidence="3">The sequence shown here is derived from an EMBL/GenBank/DDBJ whole genome shotgun (WGS) entry which is preliminary data.</text>
</comment>
<evidence type="ECO:0000256" key="1">
    <source>
        <dbReference type="ARBA" id="ARBA00008887"/>
    </source>
</evidence>
<feature type="region of interest" description="Disordered" evidence="2">
    <location>
        <begin position="213"/>
        <end position="237"/>
    </location>
</feature>
<name>A0A5B7H0B4_PORTR</name>
<evidence type="ECO:0000313" key="4">
    <source>
        <dbReference type="Proteomes" id="UP000324222"/>
    </source>
</evidence>
<organism evidence="3 4">
    <name type="scientific">Portunus trituberculatus</name>
    <name type="common">Swimming crab</name>
    <name type="synonym">Neptunus trituberculatus</name>
    <dbReference type="NCBI Taxonomy" id="210409"/>
    <lineage>
        <taxon>Eukaryota</taxon>
        <taxon>Metazoa</taxon>
        <taxon>Ecdysozoa</taxon>
        <taxon>Arthropoda</taxon>
        <taxon>Crustacea</taxon>
        <taxon>Multicrustacea</taxon>
        <taxon>Malacostraca</taxon>
        <taxon>Eumalacostraca</taxon>
        <taxon>Eucarida</taxon>
        <taxon>Decapoda</taxon>
        <taxon>Pleocyemata</taxon>
        <taxon>Brachyura</taxon>
        <taxon>Eubrachyura</taxon>
        <taxon>Portunoidea</taxon>
        <taxon>Portunidae</taxon>
        <taxon>Portuninae</taxon>
        <taxon>Portunus</taxon>
    </lineage>
</organism>
<proteinExistence type="inferred from homology"/>
<dbReference type="PANTHER" id="PTHR46532:SF4">
    <property type="entry name" value="AAA+ ATPASE DOMAIN-CONTAINING PROTEIN"/>
    <property type="match status" value="1"/>
</dbReference>
<dbReference type="GO" id="GO:0045505">
    <property type="term" value="F:dynein intermediate chain binding"/>
    <property type="evidence" value="ECO:0007669"/>
    <property type="project" value="InterPro"/>
</dbReference>